<accession>A0ABU1K8J3</accession>
<evidence type="ECO:0000256" key="1">
    <source>
        <dbReference type="SAM" id="Phobius"/>
    </source>
</evidence>
<feature type="transmembrane region" description="Helical" evidence="1">
    <location>
        <begin position="40"/>
        <end position="59"/>
    </location>
</feature>
<gene>
    <name evidence="2" type="ORF">GGR31_001526</name>
</gene>
<feature type="transmembrane region" description="Helical" evidence="1">
    <location>
        <begin position="16"/>
        <end position="34"/>
    </location>
</feature>
<evidence type="ECO:0000313" key="2">
    <source>
        <dbReference type="EMBL" id="MDR6300883.1"/>
    </source>
</evidence>
<evidence type="ECO:0000313" key="3">
    <source>
        <dbReference type="Proteomes" id="UP001257659"/>
    </source>
</evidence>
<dbReference type="EMBL" id="JAVDQA010000003">
    <property type="protein sequence ID" value="MDR6300883.1"/>
    <property type="molecule type" value="Genomic_DNA"/>
</dbReference>
<name>A0ABU1K8J3_9FLAO</name>
<keyword evidence="1" id="KW-0472">Membrane</keyword>
<proteinExistence type="predicted"/>
<comment type="caution">
    <text evidence="2">The sequence shown here is derived from an EMBL/GenBank/DDBJ whole genome shotgun (WGS) entry which is preliminary data.</text>
</comment>
<keyword evidence="1" id="KW-1133">Transmembrane helix</keyword>
<keyword evidence="1" id="KW-0812">Transmembrane</keyword>
<dbReference type="RefSeq" id="WP_309727777.1">
    <property type="nucleotide sequence ID" value="NZ_JAVDQA010000003.1"/>
</dbReference>
<keyword evidence="3" id="KW-1185">Reference proteome</keyword>
<reference evidence="2 3" key="1">
    <citation type="submission" date="2023-07" db="EMBL/GenBank/DDBJ databases">
        <title>Genomic Encyclopedia of Type Strains, Phase IV (KMG-IV): sequencing the most valuable type-strain genomes for metagenomic binning, comparative biology and taxonomic classification.</title>
        <authorList>
            <person name="Goeker M."/>
        </authorList>
    </citation>
    <scope>NUCLEOTIDE SEQUENCE [LARGE SCALE GENOMIC DNA]</scope>
    <source>
        <strain evidence="2 3">DSM 102814</strain>
    </source>
</reference>
<dbReference type="Proteomes" id="UP001257659">
    <property type="component" value="Unassembled WGS sequence"/>
</dbReference>
<organism evidence="2 3">
    <name type="scientific">Mesonia maritima</name>
    <dbReference type="NCBI Taxonomy" id="1793873"/>
    <lineage>
        <taxon>Bacteria</taxon>
        <taxon>Pseudomonadati</taxon>
        <taxon>Bacteroidota</taxon>
        <taxon>Flavobacteriia</taxon>
        <taxon>Flavobacteriales</taxon>
        <taxon>Flavobacteriaceae</taxon>
        <taxon>Mesonia</taxon>
    </lineage>
</organism>
<sequence length="67" mass="7599">MSNKELIKTIDMKTNYLVIITGILGVLFCGYFLITEKDIPTSLIGFISGTSLIFMWSQLRKLNKKVV</sequence>
<protein>
    <submittedName>
        <fullName evidence="2">Uncharacterized protein</fullName>
    </submittedName>
</protein>